<keyword evidence="4" id="KW-0288">FMN</keyword>
<dbReference type="Proteomes" id="UP000016646">
    <property type="component" value="Unassembled WGS sequence"/>
</dbReference>
<evidence type="ECO:0000256" key="10">
    <source>
        <dbReference type="ARBA" id="ARBA00049494"/>
    </source>
</evidence>
<dbReference type="EMBL" id="AUZJ01000066">
    <property type="protein sequence ID" value="ERF59528.1"/>
    <property type="molecule type" value="Genomic_DNA"/>
</dbReference>
<dbReference type="CDD" id="cd02064">
    <property type="entry name" value="FAD_synthetase_N"/>
    <property type="match status" value="1"/>
</dbReference>
<dbReference type="RefSeq" id="WP_021331420.1">
    <property type="nucleotide sequence ID" value="NZ_AUZJ01000066.1"/>
</dbReference>
<dbReference type="Proteomes" id="UP000016412">
    <property type="component" value="Unassembled WGS sequence"/>
</dbReference>
<gene>
    <name evidence="13" type="ORF">HMPREF0860_0319</name>
    <name evidence="12" type="ORF">HMPREF1325_1728</name>
</gene>
<evidence type="ECO:0000256" key="5">
    <source>
        <dbReference type="ARBA" id="ARBA00022679"/>
    </source>
</evidence>
<dbReference type="PATRIC" id="fig|1125725.3.peg.2482"/>
<accession>U2L203</accession>
<dbReference type="Gene3D" id="3.40.50.620">
    <property type="entry name" value="HUPs"/>
    <property type="match status" value="1"/>
</dbReference>
<evidence type="ECO:0000256" key="4">
    <source>
        <dbReference type="ARBA" id="ARBA00022643"/>
    </source>
</evidence>
<keyword evidence="5" id="KW-0808">Transferase</keyword>
<dbReference type="InterPro" id="IPR014729">
    <property type="entry name" value="Rossmann-like_a/b/a_fold"/>
</dbReference>
<dbReference type="GO" id="GO:0016301">
    <property type="term" value="F:kinase activity"/>
    <property type="evidence" value="ECO:0007669"/>
    <property type="project" value="UniProtKB-KW"/>
</dbReference>
<sequence>MIRFTWEEIESVIAGKRDVPDVFARGTALTVGNFDGPHIGHDSLFALVRAEAEKDGLTPGVVAFKQSLGAFKSEGFYEGDLSTLAQRLSVIEARGMAFAILIDFSDKFGKIEGRSFLSMLVHGCGMKFIAEGWDFRCGYRGAYGMKEIRAFSLESGIVSEFPEPTLYKGERVSSSLIRLRIFEGDIRSAEAMLGRKYVLDCSASVWKKDGCALTAERSAFAQVLPERGTYGVRVIADGYTAEARFTAESHILRLENLQKDVRHIKAVEFIRTIKE</sequence>
<protein>
    <recommendedName>
        <fullName evidence="2">FAD synthase</fullName>
        <ecNumber evidence="2">2.7.7.2</ecNumber>
    </recommendedName>
</protein>
<comment type="catalytic activity">
    <reaction evidence="10">
        <text>FMN + ATP + H(+) = FAD + diphosphate</text>
        <dbReference type="Rhea" id="RHEA:17237"/>
        <dbReference type="ChEBI" id="CHEBI:15378"/>
        <dbReference type="ChEBI" id="CHEBI:30616"/>
        <dbReference type="ChEBI" id="CHEBI:33019"/>
        <dbReference type="ChEBI" id="CHEBI:57692"/>
        <dbReference type="ChEBI" id="CHEBI:58210"/>
        <dbReference type="EC" id="2.7.7.2"/>
    </reaction>
</comment>
<dbReference type="SUPFAM" id="SSF52374">
    <property type="entry name" value="Nucleotidylyl transferase"/>
    <property type="match status" value="1"/>
</dbReference>
<comment type="pathway">
    <text evidence="1">Cofactor biosynthesis; FAD biosynthesis; FAD from FMN: step 1/1.</text>
</comment>
<keyword evidence="7" id="KW-0547">Nucleotide-binding</keyword>
<keyword evidence="8" id="KW-0274">FAD</keyword>
<keyword evidence="12" id="KW-0418">Kinase</keyword>
<keyword evidence="3" id="KW-0285">Flavoprotein</keyword>
<evidence type="ECO:0000256" key="6">
    <source>
        <dbReference type="ARBA" id="ARBA00022695"/>
    </source>
</evidence>
<comment type="caution">
    <text evidence="12">The sequence shown here is derived from an EMBL/GenBank/DDBJ whole genome shotgun (WGS) entry which is preliminary data.</text>
</comment>
<dbReference type="EMBL" id="AVQI01000080">
    <property type="protein sequence ID" value="ERJ98532.1"/>
    <property type="molecule type" value="Genomic_DNA"/>
</dbReference>
<organism evidence="12 14">
    <name type="scientific">Treponema socranskii subsp. socranskii VPI DR56BR1116 = ATCC 35536</name>
    <dbReference type="NCBI Taxonomy" id="1125725"/>
    <lineage>
        <taxon>Bacteria</taxon>
        <taxon>Pseudomonadati</taxon>
        <taxon>Spirochaetota</taxon>
        <taxon>Spirochaetia</taxon>
        <taxon>Spirochaetales</taxon>
        <taxon>Treponemataceae</taxon>
        <taxon>Treponema</taxon>
    </lineage>
</organism>
<feature type="domain" description="FAD synthetase" evidence="11">
    <location>
        <begin position="24"/>
        <end position="175"/>
    </location>
</feature>
<evidence type="ECO:0000256" key="9">
    <source>
        <dbReference type="ARBA" id="ARBA00022840"/>
    </source>
</evidence>
<evidence type="ECO:0000256" key="7">
    <source>
        <dbReference type="ARBA" id="ARBA00022741"/>
    </source>
</evidence>
<dbReference type="UniPathway" id="UPA00277">
    <property type="reaction ID" value="UER00407"/>
</dbReference>
<evidence type="ECO:0000256" key="3">
    <source>
        <dbReference type="ARBA" id="ARBA00022630"/>
    </source>
</evidence>
<dbReference type="GO" id="GO:0003919">
    <property type="term" value="F:FMN adenylyltransferase activity"/>
    <property type="evidence" value="ECO:0007669"/>
    <property type="project" value="UniProtKB-EC"/>
</dbReference>
<keyword evidence="9" id="KW-0067">ATP-binding</keyword>
<evidence type="ECO:0000313" key="15">
    <source>
        <dbReference type="Proteomes" id="UP000016646"/>
    </source>
</evidence>
<evidence type="ECO:0000259" key="11">
    <source>
        <dbReference type="Pfam" id="PF06574"/>
    </source>
</evidence>
<dbReference type="Pfam" id="PF06574">
    <property type="entry name" value="FAD_syn"/>
    <property type="match status" value="1"/>
</dbReference>
<evidence type="ECO:0000256" key="8">
    <source>
        <dbReference type="ARBA" id="ARBA00022827"/>
    </source>
</evidence>
<dbReference type="GO" id="GO:0005524">
    <property type="term" value="F:ATP binding"/>
    <property type="evidence" value="ECO:0007669"/>
    <property type="project" value="UniProtKB-KW"/>
</dbReference>
<keyword evidence="15" id="KW-1185">Reference proteome</keyword>
<dbReference type="AlphaFoldDB" id="U2L203"/>
<evidence type="ECO:0000256" key="2">
    <source>
        <dbReference type="ARBA" id="ARBA00012393"/>
    </source>
</evidence>
<evidence type="ECO:0000313" key="14">
    <source>
        <dbReference type="Proteomes" id="UP000016412"/>
    </source>
</evidence>
<dbReference type="GO" id="GO:0009231">
    <property type="term" value="P:riboflavin biosynthetic process"/>
    <property type="evidence" value="ECO:0007669"/>
    <property type="project" value="InterPro"/>
</dbReference>
<dbReference type="GO" id="GO:0006747">
    <property type="term" value="P:FAD biosynthetic process"/>
    <property type="evidence" value="ECO:0007669"/>
    <property type="project" value="UniProtKB-UniPathway"/>
</dbReference>
<evidence type="ECO:0000313" key="13">
    <source>
        <dbReference type="EMBL" id="ERJ98532.1"/>
    </source>
</evidence>
<name>U2L203_TRESO</name>
<reference evidence="14 15" key="1">
    <citation type="submission" date="2013-08" db="EMBL/GenBank/DDBJ databases">
        <authorList>
            <person name="Durkin A.S."/>
            <person name="Haft D.R."/>
            <person name="McCorrison J."/>
            <person name="Torralba M."/>
            <person name="Gillis M."/>
            <person name="Haft D.H."/>
            <person name="Methe B."/>
            <person name="Sutton G."/>
            <person name="Nelson K.E."/>
        </authorList>
    </citation>
    <scope>NUCLEOTIDE SEQUENCE [LARGE SCALE GENOMIC DNA]</scope>
    <source>
        <strain evidence="13 15">ATCC 35536</strain>
        <strain evidence="12 14">VPI DR56BR1116</strain>
    </source>
</reference>
<dbReference type="STRING" id="1125725.HMPREF1325_1728"/>
<evidence type="ECO:0000256" key="1">
    <source>
        <dbReference type="ARBA" id="ARBA00004726"/>
    </source>
</evidence>
<dbReference type="InterPro" id="IPR015864">
    <property type="entry name" value="FAD_synthase"/>
</dbReference>
<keyword evidence="6" id="KW-0548">Nucleotidyltransferase</keyword>
<dbReference type="EC" id="2.7.7.2" evidence="2"/>
<proteinExistence type="predicted"/>
<evidence type="ECO:0000313" key="12">
    <source>
        <dbReference type="EMBL" id="ERF59528.1"/>
    </source>
</evidence>
<dbReference type="eggNOG" id="COG0196">
    <property type="taxonomic scope" value="Bacteria"/>
</dbReference>